<keyword evidence="6" id="KW-0598">Phosphotransferase system</keyword>
<keyword evidence="2" id="KW-0813">Transport</keyword>
<dbReference type="GO" id="GO:0009401">
    <property type="term" value="P:phosphoenolpyruvate-dependent sugar phosphotransferase system"/>
    <property type="evidence" value="ECO:0007669"/>
    <property type="project" value="UniProtKB-KW"/>
</dbReference>
<dbReference type="GO" id="GO:0005737">
    <property type="term" value="C:cytoplasm"/>
    <property type="evidence" value="ECO:0007669"/>
    <property type="project" value="UniProtKB-SubCell"/>
</dbReference>
<keyword evidence="5" id="KW-0808">Transferase</keyword>
<dbReference type="PANTHER" id="PTHR36203:SF1">
    <property type="entry name" value="ASCORBATE-SPECIFIC PTS SYSTEM EIIA COMPONENT"/>
    <property type="match status" value="1"/>
</dbReference>
<dbReference type="InterPro" id="IPR051351">
    <property type="entry name" value="Ascorbate-PTS_EIIA_comp"/>
</dbReference>
<feature type="domain" description="PTS EIIA type-2" evidence="11">
    <location>
        <begin position="5"/>
        <end position="146"/>
    </location>
</feature>
<dbReference type="Gene3D" id="3.40.930.10">
    <property type="entry name" value="Mannitol-specific EII, Chain A"/>
    <property type="match status" value="1"/>
</dbReference>
<dbReference type="KEGG" id="cbar:PATL70BA_2881"/>
<dbReference type="InterPro" id="IPR002178">
    <property type="entry name" value="PTS_EIIA_type-2_dom"/>
</dbReference>
<dbReference type="Proteomes" id="UP000279029">
    <property type="component" value="Chromosome"/>
</dbReference>
<evidence type="ECO:0000256" key="6">
    <source>
        <dbReference type="ARBA" id="ARBA00022683"/>
    </source>
</evidence>
<evidence type="ECO:0000259" key="11">
    <source>
        <dbReference type="PROSITE" id="PS51094"/>
    </source>
</evidence>
<protein>
    <recommendedName>
        <fullName evidence="9">Ascorbate-specific PTS system EIIA component</fullName>
    </recommendedName>
    <alternativeName>
        <fullName evidence="10">Ascorbate-specific phosphotransferase enzyme IIA component</fullName>
    </alternativeName>
</protein>
<dbReference type="PROSITE" id="PS51094">
    <property type="entry name" value="PTS_EIIA_TYPE_2"/>
    <property type="match status" value="1"/>
</dbReference>
<evidence type="ECO:0000256" key="9">
    <source>
        <dbReference type="ARBA" id="ARBA00041175"/>
    </source>
</evidence>
<dbReference type="AlphaFoldDB" id="A0A3P7PIM9"/>
<sequence>MIQGFELTEDYIQFFEALPSWEEAVIRSAEPLLRGGQIKQSYIDGMIESVKEHGPYIVIAPNIAIPHARPETGSLEVGFSVMVLGKPVSFTEDGANDAALFIALSCVDSERHLEMLQEIVTVLSDQDKQDALFNSTTKKQILDIFN</sequence>
<dbReference type="EMBL" id="LR130778">
    <property type="protein sequence ID" value="VDN48788.1"/>
    <property type="molecule type" value="Genomic_DNA"/>
</dbReference>
<name>A0A3P7PIM9_9FIRM</name>
<evidence type="ECO:0000256" key="5">
    <source>
        <dbReference type="ARBA" id="ARBA00022679"/>
    </source>
</evidence>
<dbReference type="PANTHER" id="PTHR36203">
    <property type="entry name" value="ASCORBATE-SPECIFIC PTS SYSTEM EIIA COMPONENT"/>
    <property type="match status" value="1"/>
</dbReference>
<proteinExistence type="predicted"/>
<dbReference type="GO" id="GO:0016301">
    <property type="term" value="F:kinase activity"/>
    <property type="evidence" value="ECO:0007669"/>
    <property type="project" value="UniProtKB-KW"/>
</dbReference>
<dbReference type="Pfam" id="PF00359">
    <property type="entry name" value="PTS_EIIA_2"/>
    <property type="match status" value="1"/>
</dbReference>
<organism evidence="12 13">
    <name type="scientific">Petrocella atlantisensis</name>
    <dbReference type="NCBI Taxonomy" id="2173034"/>
    <lineage>
        <taxon>Bacteria</taxon>
        <taxon>Bacillati</taxon>
        <taxon>Bacillota</taxon>
        <taxon>Clostridia</taxon>
        <taxon>Lachnospirales</taxon>
        <taxon>Vallitaleaceae</taxon>
        <taxon>Petrocella</taxon>
    </lineage>
</organism>
<dbReference type="OrthoDB" id="369398at2"/>
<keyword evidence="7" id="KW-0418">Kinase</keyword>
<evidence type="ECO:0000256" key="2">
    <source>
        <dbReference type="ARBA" id="ARBA00022448"/>
    </source>
</evidence>
<evidence type="ECO:0000256" key="1">
    <source>
        <dbReference type="ARBA" id="ARBA00004496"/>
    </source>
</evidence>
<keyword evidence="13" id="KW-1185">Reference proteome</keyword>
<keyword evidence="4" id="KW-0597">Phosphoprotein</keyword>
<evidence type="ECO:0000256" key="4">
    <source>
        <dbReference type="ARBA" id="ARBA00022553"/>
    </source>
</evidence>
<accession>A0A3P7PIM9</accession>
<evidence type="ECO:0000313" key="12">
    <source>
        <dbReference type="EMBL" id="VDN48788.1"/>
    </source>
</evidence>
<gene>
    <name evidence="12" type="ORF">PATL70BA_2881</name>
</gene>
<evidence type="ECO:0000256" key="7">
    <source>
        <dbReference type="ARBA" id="ARBA00022777"/>
    </source>
</evidence>
<evidence type="ECO:0000256" key="10">
    <source>
        <dbReference type="ARBA" id="ARBA00042072"/>
    </source>
</evidence>
<comment type="function">
    <text evidence="8">The phosphoenolpyruvate-dependent sugar phosphotransferase system (sugar PTS), a major carbohydrate active transport system, catalyzes the phosphorylation of incoming sugar substrates concomitantly with their translocation across the cell membrane. The enzyme II UlaABC PTS system is involved in ascorbate transport.</text>
</comment>
<dbReference type="SUPFAM" id="SSF55804">
    <property type="entry name" value="Phoshotransferase/anion transport protein"/>
    <property type="match status" value="1"/>
</dbReference>
<dbReference type="PROSITE" id="PS00372">
    <property type="entry name" value="PTS_EIIA_TYPE_2_HIS"/>
    <property type="match status" value="1"/>
</dbReference>
<evidence type="ECO:0000256" key="3">
    <source>
        <dbReference type="ARBA" id="ARBA00022490"/>
    </source>
</evidence>
<evidence type="ECO:0000313" key="13">
    <source>
        <dbReference type="Proteomes" id="UP000279029"/>
    </source>
</evidence>
<dbReference type="InterPro" id="IPR016152">
    <property type="entry name" value="PTrfase/Anion_transptr"/>
</dbReference>
<dbReference type="RefSeq" id="WP_125137869.1">
    <property type="nucleotide sequence ID" value="NZ_LR130778.1"/>
</dbReference>
<keyword evidence="3" id="KW-0963">Cytoplasm</keyword>
<comment type="subcellular location">
    <subcellularLocation>
        <location evidence="1">Cytoplasm</location>
    </subcellularLocation>
</comment>
<dbReference type="CDD" id="cd00211">
    <property type="entry name" value="PTS_IIA_fru"/>
    <property type="match status" value="1"/>
</dbReference>
<evidence type="ECO:0000256" key="8">
    <source>
        <dbReference type="ARBA" id="ARBA00037387"/>
    </source>
</evidence>
<keyword evidence="12" id="KW-0762">Sugar transport</keyword>
<reference evidence="12 13" key="1">
    <citation type="submission" date="2018-09" db="EMBL/GenBank/DDBJ databases">
        <authorList>
            <person name="Postec A."/>
        </authorList>
    </citation>
    <scope>NUCLEOTIDE SEQUENCE [LARGE SCALE GENOMIC DNA]</scope>
    <source>
        <strain evidence="12">70B-A</strain>
    </source>
</reference>